<dbReference type="InterPro" id="IPR016024">
    <property type="entry name" value="ARM-type_fold"/>
</dbReference>
<dbReference type="PROSITE" id="PS50104">
    <property type="entry name" value="TIR"/>
    <property type="match status" value="1"/>
</dbReference>
<feature type="domain" description="TIR" evidence="2">
    <location>
        <begin position="419"/>
        <end position="545"/>
    </location>
</feature>
<accession>A0A7M7T2F7</accession>
<dbReference type="GeneID" id="100894123"/>
<dbReference type="InterPro" id="IPR013761">
    <property type="entry name" value="SAM/pointed_sf"/>
</dbReference>
<dbReference type="PANTHER" id="PTHR46270">
    <property type="entry name" value="ARMADILLO-TYPE FOLD-RELATED"/>
    <property type="match status" value="1"/>
</dbReference>
<name>A0A7M7T2F7_STRPU</name>
<dbReference type="EnsemblMetazoa" id="XM_030993135">
    <property type="protein sequence ID" value="XP_030848995"/>
    <property type="gene ID" value="LOC100894123"/>
</dbReference>
<feature type="compositionally biased region" description="Low complexity" evidence="1">
    <location>
        <begin position="402"/>
        <end position="416"/>
    </location>
</feature>
<dbReference type="OrthoDB" id="2148946at2759"/>
<protein>
    <recommendedName>
        <fullName evidence="2">TIR domain-containing protein</fullName>
    </recommendedName>
</protein>
<dbReference type="SUPFAM" id="SSF48371">
    <property type="entry name" value="ARM repeat"/>
    <property type="match status" value="1"/>
</dbReference>
<feature type="region of interest" description="Disordered" evidence="1">
    <location>
        <begin position="402"/>
        <end position="421"/>
    </location>
</feature>
<dbReference type="Gene3D" id="1.25.10.10">
    <property type="entry name" value="Leucine-rich Repeat Variant"/>
    <property type="match status" value="1"/>
</dbReference>
<dbReference type="Gene3D" id="1.10.150.50">
    <property type="entry name" value="Transcription Factor, Ets-1"/>
    <property type="match status" value="1"/>
</dbReference>
<evidence type="ECO:0000259" key="2">
    <source>
        <dbReference type="PROSITE" id="PS50104"/>
    </source>
</evidence>
<dbReference type="SUPFAM" id="SSF52200">
    <property type="entry name" value="Toll/Interleukin receptor TIR domain"/>
    <property type="match status" value="1"/>
</dbReference>
<evidence type="ECO:0000256" key="1">
    <source>
        <dbReference type="SAM" id="MobiDB-lite"/>
    </source>
</evidence>
<evidence type="ECO:0000313" key="3">
    <source>
        <dbReference type="EnsemblMetazoa" id="XP_030848995"/>
    </source>
</evidence>
<dbReference type="InterPro" id="IPR000157">
    <property type="entry name" value="TIR_dom"/>
</dbReference>
<dbReference type="SUPFAM" id="SSF47769">
    <property type="entry name" value="SAM/Pointed domain"/>
    <property type="match status" value="1"/>
</dbReference>
<dbReference type="KEGG" id="spu:100894123"/>
<dbReference type="Gene3D" id="3.40.50.10140">
    <property type="entry name" value="Toll/interleukin-1 receptor homology (TIR) domain"/>
    <property type="match status" value="1"/>
</dbReference>
<evidence type="ECO:0000313" key="4">
    <source>
        <dbReference type="Proteomes" id="UP000007110"/>
    </source>
</evidence>
<dbReference type="InParanoid" id="A0A7M7T2F7"/>
<dbReference type="Proteomes" id="UP000007110">
    <property type="component" value="Unassembled WGS sequence"/>
</dbReference>
<reference evidence="4" key="1">
    <citation type="submission" date="2015-02" db="EMBL/GenBank/DDBJ databases">
        <title>Genome sequencing for Strongylocentrotus purpuratus.</title>
        <authorList>
            <person name="Murali S."/>
            <person name="Liu Y."/>
            <person name="Vee V."/>
            <person name="English A."/>
            <person name="Wang M."/>
            <person name="Skinner E."/>
            <person name="Han Y."/>
            <person name="Muzny D.M."/>
            <person name="Worley K.C."/>
            <person name="Gibbs R.A."/>
        </authorList>
    </citation>
    <scope>NUCLEOTIDE SEQUENCE</scope>
</reference>
<proteinExistence type="predicted"/>
<dbReference type="InterPro" id="IPR011989">
    <property type="entry name" value="ARM-like"/>
</dbReference>
<dbReference type="AlphaFoldDB" id="A0A7M7T2F7"/>
<dbReference type="PANTHER" id="PTHR46270:SF5">
    <property type="entry name" value="ADP-RIBOSYL CYCLASE_CYCLIC ADP-RIBOSE HYDROLASE"/>
    <property type="match status" value="1"/>
</dbReference>
<dbReference type="OMA" id="GPHIMIS"/>
<dbReference type="GO" id="GO:0007165">
    <property type="term" value="P:signal transduction"/>
    <property type="evidence" value="ECO:0007669"/>
    <property type="project" value="InterPro"/>
</dbReference>
<keyword evidence="4" id="KW-1185">Reference proteome</keyword>
<dbReference type="InterPro" id="IPR035897">
    <property type="entry name" value="Toll_tir_struct_dom_sf"/>
</dbReference>
<dbReference type="RefSeq" id="XP_030848995.1">
    <property type="nucleotide sequence ID" value="XM_030993135.1"/>
</dbReference>
<reference evidence="3" key="2">
    <citation type="submission" date="2021-01" db="UniProtKB">
        <authorList>
            <consortium name="EnsemblMetazoa"/>
        </authorList>
    </citation>
    <scope>IDENTIFICATION</scope>
</reference>
<sequence length="644" mass="72568">MGNFIIFGVSALRNTMPFAWLQRLRDRIRPRSEGSASSTTPDLMEGVPENLQEQFNVIFNAVNHVESCANIPCNTCLSGVALVKEISGNSALDQERIGDLMAERTSFSRMFVSCWQKKELLEMFTDASATDTLLKEAQRSFEFYRALAGICWNYTDESNPFCLSIEEEGRLSIIVDWMLSLQDNTLNKWATEIVFNVLNILHNTCRRIEDIRRSHRQIVPALQKLTASEDPIVQACAFMSLSYMVDKEEADKLTTNSACVDNLLSLLRQSLENVEHKIRITRSTGTDAFRRGFTLSAIELVQGIEQLAINDENKRLIAENDGIAILSRMLEMDCTSQEKRHAAEALWQLAFRQENKDRLREELDLLKELISLSCGPDPALNQACKGALFEIYSSKLPDELTTANTSTASQTPSTPTEKPSQHIMISYRWEQPSKSVMSEIKDQLRSRGYNVWMDEDFMSGDIIEKMAKAVENSYLILACVTEGYQESKNCRTEATYAYDCNKRIVPVKVNEAFKASGWLGGITAGKIYYPVPGVDKVTDQLPRIIDLEIEEELQKNPEAQSGARSGGSAEPEVRTWEVNKVREWLTSNGISSTNESLQNLTGLQLLQLKKQLATAPDTFYQSMKEDLKVPYMEVLSLAAALENL</sequence>
<dbReference type="Pfam" id="PF13676">
    <property type="entry name" value="TIR_2"/>
    <property type="match status" value="1"/>
</dbReference>
<organism evidence="3 4">
    <name type="scientific">Strongylocentrotus purpuratus</name>
    <name type="common">Purple sea urchin</name>
    <dbReference type="NCBI Taxonomy" id="7668"/>
    <lineage>
        <taxon>Eukaryota</taxon>
        <taxon>Metazoa</taxon>
        <taxon>Echinodermata</taxon>
        <taxon>Eleutherozoa</taxon>
        <taxon>Echinozoa</taxon>
        <taxon>Echinoidea</taxon>
        <taxon>Euechinoidea</taxon>
        <taxon>Echinacea</taxon>
        <taxon>Camarodonta</taxon>
        <taxon>Echinidea</taxon>
        <taxon>Strongylocentrotidae</taxon>
        <taxon>Strongylocentrotus</taxon>
    </lineage>
</organism>